<dbReference type="Gene3D" id="3.40.50.300">
    <property type="entry name" value="P-loop containing nucleotide triphosphate hydrolases"/>
    <property type="match status" value="1"/>
</dbReference>
<accession>A0A5E6M7E3</accession>
<evidence type="ECO:0000256" key="3">
    <source>
        <dbReference type="ARBA" id="ARBA00022598"/>
    </source>
</evidence>
<gene>
    <name evidence="6 7" type="primary">fhs</name>
    <name evidence="7" type="ORF">MAMT_00482</name>
</gene>
<protein>
    <recommendedName>
        <fullName evidence="6">Formate--tetrahydrofolate ligase</fullName>
        <ecNumber evidence="6">6.3.4.3</ecNumber>
    </recommendedName>
    <alternativeName>
        <fullName evidence="6">Formyltetrahydrofolate synthetase</fullName>
        <shortName evidence="6">FHS</shortName>
        <shortName evidence="6">FTHFS</shortName>
    </alternativeName>
</protein>
<dbReference type="AlphaFoldDB" id="A0A5E6M7E3"/>
<name>A0A5E6M7E3_9BACT</name>
<keyword evidence="8" id="KW-1185">Reference proteome</keyword>
<keyword evidence="5 6" id="KW-0067">ATP-binding</keyword>
<proteinExistence type="inferred from homology"/>
<dbReference type="InterPro" id="IPR000559">
    <property type="entry name" value="Formate_THF_ligase"/>
</dbReference>
<keyword evidence="2 6" id="KW-0554">One-carbon metabolism</keyword>
<dbReference type="Proteomes" id="UP000334923">
    <property type="component" value="Unassembled WGS sequence"/>
</dbReference>
<dbReference type="Gene3D" id="3.30.1510.10">
    <property type="entry name" value="Domain 2, N(10)-formyltetrahydrofolate synthetase"/>
    <property type="match status" value="1"/>
</dbReference>
<dbReference type="RefSeq" id="WP_142659341.1">
    <property type="nucleotide sequence ID" value="NZ_CABFVA020000015.1"/>
</dbReference>
<dbReference type="Pfam" id="PF01268">
    <property type="entry name" value="FTHFS"/>
    <property type="match status" value="1"/>
</dbReference>
<dbReference type="SUPFAM" id="SSF52540">
    <property type="entry name" value="P-loop containing nucleoside triphosphate hydrolases"/>
    <property type="match status" value="1"/>
</dbReference>
<evidence type="ECO:0000256" key="4">
    <source>
        <dbReference type="ARBA" id="ARBA00022741"/>
    </source>
</evidence>
<evidence type="ECO:0000313" key="8">
    <source>
        <dbReference type="Proteomes" id="UP000334923"/>
    </source>
</evidence>
<dbReference type="GO" id="GO:0035999">
    <property type="term" value="P:tetrahydrofolate interconversion"/>
    <property type="evidence" value="ECO:0007669"/>
    <property type="project" value="UniProtKB-UniRule"/>
</dbReference>
<evidence type="ECO:0000256" key="1">
    <source>
        <dbReference type="ARBA" id="ARBA00004777"/>
    </source>
</evidence>
<dbReference type="GO" id="GO:0004329">
    <property type="term" value="F:formate-tetrahydrofolate ligase activity"/>
    <property type="evidence" value="ECO:0007669"/>
    <property type="project" value="UniProtKB-UniRule"/>
</dbReference>
<comment type="similarity">
    <text evidence="6">Belongs to the formate--tetrahydrofolate ligase family.</text>
</comment>
<dbReference type="GO" id="GO:0005524">
    <property type="term" value="F:ATP binding"/>
    <property type="evidence" value="ECO:0007669"/>
    <property type="project" value="UniProtKB-UniRule"/>
</dbReference>
<evidence type="ECO:0000256" key="2">
    <source>
        <dbReference type="ARBA" id="ARBA00022563"/>
    </source>
</evidence>
<dbReference type="PROSITE" id="PS00722">
    <property type="entry name" value="FTHFS_2"/>
    <property type="match status" value="1"/>
</dbReference>
<dbReference type="HAMAP" id="MF_01543">
    <property type="entry name" value="FTHFS"/>
    <property type="match status" value="1"/>
</dbReference>
<dbReference type="EC" id="6.3.4.3" evidence="6"/>
<sequence length="559" mass="60247">MSHPFTDLAIAQHARVVPIEEIGARLDIPKEALLFCGQGYAKLRWSLLKSLRHRPKGRLVVVTAITPTPAGEGKTTTAIGLADALQRLGQKTAVCLREPSIGPIFGRKGAATGAGRAQVIPREEINLEFTGDFAAVGLAHNLLSALADNHFYQGNELRLDPSRLQWKRVIDINDRALRRIVVGLDGRKGWVRQEGFEIVAASEVMAILCLARDYHDLRTRLSQIRVGARLGGGSVSSGDLGAAGAMAAVLRHAFLPNLAQTLEQVPAFIHGGPFGNIAHGCSSVISAEAALSLADWVVTEAGFGSDLGGEKFVDIFCRQSGLRPSAAVIVATIRALKLHGGLPLDALDREDLGALEAGLANLRRHVRIMRDLFGLPVIIAWNRFATDTDAELQCVEQGARNMGVPSAECRHWAEGGAGAEELGRKLLEAVEQTPSRFRFLYDDETPLWEKMVSVAEKVYGAGEVTAKPSVRRALSRMEEEGFGKLPVCFAKTQYSFSADPRLRGAPEGHSLPVREVRLAAGARYVLALCGEILTMPGLPEDPASLQIDIDEDGRIVGAL</sequence>
<dbReference type="OrthoDB" id="9761733at2"/>
<comment type="pathway">
    <text evidence="1 6">One-carbon metabolism; tetrahydrofolate interconversion.</text>
</comment>
<dbReference type="NCBIfam" id="NF010030">
    <property type="entry name" value="PRK13505.1"/>
    <property type="match status" value="1"/>
</dbReference>
<dbReference type="InterPro" id="IPR020628">
    <property type="entry name" value="Formate_THF_ligase_CS"/>
</dbReference>
<dbReference type="UniPathway" id="UPA00193"/>
<keyword evidence="4 6" id="KW-0547">Nucleotide-binding</keyword>
<keyword evidence="3 6" id="KW-0436">Ligase</keyword>
<evidence type="ECO:0000256" key="6">
    <source>
        <dbReference type="HAMAP-Rule" id="MF_01543"/>
    </source>
</evidence>
<dbReference type="EMBL" id="CABFVA020000015">
    <property type="protein sequence ID" value="VVM05140.1"/>
    <property type="molecule type" value="Genomic_DNA"/>
</dbReference>
<dbReference type="CDD" id="cd00477">
    <property type="entry name" value="FTHFS"/>
    <property type="match status" value="1"/>
</dbReference>
<evidence type="ECO:0000256" key="5">
    <source>
        <dbReference type="ARBA" id="ARBA00022840"/>
    </source>
</evidence>
<dbReference type="InterPro" id="IPR027417">
    <property type="entry name" value="P-loop_NTPase"/>
</dbReference>
<reference evidence="7 8" key="1">
    <citation type="submission" date="2019-09" db="EMBL/GenBank/DDBJ databases">
        <authorList>
            <person name="Cremers G."/>
        </authorList>
    </citation>
    <scope>NUCLEOTIDE SEQUENCE [LARGE SCALE GENOMIC DNA]</scope>
    <source>
        <strain evidence="7">4A</strain>
    </source>
</reference>
<organism evidence="7 8">
    <name type="scientific">Methylacidimicrobium tartarophylax</name>
    <dbReference type="NCBI Taxonomy" id="1041768"/>
    <lineage>
        <taxon>Bacteria</taxon>
        <taxon>Pseudomonadati</taxon>
        <taxon>Verrucomicrobiota</taxon>
        <taxon>Methylacidimicrobium</taxon>
    </lineage>
</organism>
<evidence type="ECO:0000313" key="7">
    <source>
        <dbReference type="EMBL" id="VVM05140.1"/>
    </source>
</evidence>
<feature type="binding site" evidence="6">
    <location>
        <begin position="68"/>
        <end position="75"/>
    </location>
    <ligand>
        <name>ATP</name>
        <dbReference type="ChEBI" id="CHEBI:30616"/>
    </ligand>
</feature>
<comment type="catalytic activity">
    <reaction evidence="6">
        <text>(6S)-5,6,7,8-tetrahydrofolate + formate + ATP = (6R)-10-formyltetrahydrofolate + ADP + phosphate</text>
        <dbReference type="Rhea" id="RHEA:20221"/>
        <dbReference type="ChEBI" id="CHEBI:15740"/>
        <dbReference type="ChEBI" id="CHEBI:30616"/>
        <dbReference type="ChEBI" id="CHEBI:43474"/>
        <dbReference type="ChEBI" id="CHEBI:57453"/>
        <dbReference type="ChEBI" id="CHEBI:195366"/>
        <dbReference type="ChEBI" id="CHEBI:456216"/>
        <dbReference type="EC" id="6.3.4.3"/>
    </reaction>
</comment>
<dbReference type="Gene3D" id="3.10.410.10">
    <property type="entry name" value="Formyltetrahydrofolate synthetase, domain 3"/>
    <property type="match status" value="1"/>
</dbReference>